<sequence length="284" mass="33273">MKKIFLSPLLILAFFLVGCNDEQTMQEIKDLKSQIKLLEKSQMIKVENEVVFDKKDTKYPLDFSIFTLKTNKEWLNNQLLVALLKHHSKNKDTLKINNPKQQLIDEFTQKYQSELTEAKDIFADTPQDKISGTYFSAIYHSNIDYVGQRENIATFTLYDFNYIGGAHGIHNVTYLNFDLNSKKVLSLDDLFNKENQTKLKEMLWERYEPQYRKADGNMGFFFTTKQKLYLPENFYFSGVGLNLVYPVYEIGSYADGQKELILHWADIMPLINEQYKVMRGLISE</sequence>
<evidence type="ECO:0000313" key="4">
    <source>
        <dbReference type="Proteomes" id="UP001230466"/>
    </source>
</evidence>
<dbReference type="InterPro" id="IPR037126">
    <property type="entry name" value="PdaC/RsiV-like_sf"/>
</dbReference>
<evidence type="ECO:0000313" key="3">
    <source>
        <dbReference type="EMBL" id="MDP8187561.1"/>
    </source>
</evidence>
<feature type="signal peptide" evidence="1">
    <location>
        <begin position="1"/>
        <end position="19"/>
    </location>
</feature>
<dbReference type="EMBL" id="JASAYJ010000014">
    <property type="protein sequence ID" value="MDP8187561.1"/>
    <property type="molecule type" value="Genomic_DNA"/>
</dbReference>
<feature type="chain" id="PRO_5043454374" evidence="1">
    <location>
        <begin position="20"/>
        <end position="284"/>
    </location>
</feature>
<gene>
    <name evidence="3" type="ORF">QJU78_07240</name>
</gene>
<reference evidence="3" key="1">
    <citation type="journal article" date="2023" name="Front. Microbiol.">
        <title>Phylogeography and host specificity of Pasteurellaceae pathogenic to sea-farmed fish in the north-east Atlantic.</title>
        <authorList>
            <person name="Gulla S."/>
            <person name="Colquhoun D.J."/>
            <person name="Olsen A.B."/>
            <person name="Spilsberg B."/>
            <person name="Lagesen K."/>
            <person name="Aakesson C.P."/>
            <person name="Strom S."/>
            <person name="Manji F."/>
            <person name="Birkbeck T.H."/>
            <person name="Nilsen H.K."/>
        </authorList>
    </citation>
    <scope>NUCLEOTIDE SEQUENCE</scope>
    <source>
        <strain evidence="3">VIB1234</strain>
    </source>
</reference>
<feature type="domain" description="DUF3298" evidence="2">
    <location>
        <begin position="188"/>
        <end position="264"/>
    </location>
</feature>
<organism evidence="3 4">
    <name type="scientific">Pasteurella atlantica</name>
    <dbReference type="NCBI Taxonomy" id="2827233"/>
    <lineage>
        <taxon>Bacteria</taxon>
        <taxon>Pseudomonadati</taxon>
        <taxon>Pseudomonadota</taxon>
        <taxon>Gammaproteobacteria</taxon>
        <taxon>Pasteurellales</taxon>
        <taxon>Pasteurellaceae</taxon>
        <taxon>Pasteurella</taxon>
    </lineage>
</organism>
<accession>A0AAW8CPI6</accession>
<proteinExistence type="predicted"/>
<comment type="caution">
    <text evidence="3">The sequence shown here is derived from an EMBL/GenBank/DDBJ whole genome shotgun (WGS) entry which is preliminary data.</text>
</comment>
<dbReference type="PROSITE" id="PS51257">
    <property type="entry name" value="PROKAR_LIPOPROTEIN"/>
    <property type="match status" value="1"/>
</dbReference>
<dbReference type="InterPro" id="IPR021729">
    <property type="entry name" value="DUF3298"/>
</dbReference>
<evidence type="ECO:0000256" key="1">
    <source>
        <dbReference type="SAM" id="SignalP"/>
    </source>
</evidence>
<dbReference type="AlphaFoldDB" id="A0AAW8CPI6"/>
<dbReference type="RefSeq" id="WP_211598395.1">
    <property type="nucleotide sequence ID" value="NZ_JAGRQI010000014.1"/>
</dbReference>
<dbReference type="Proteomes" id="UP001230466">
    <property type="component" value="Unassembled WGS sequence"/>
</dbReference>
<dbReference type="Gene3D" id="3.30.565.40">
    <property type="entry name" value="Fervidobacterium nodosum Rt17-B1 like"/>
    <property type="match status" value="1"/>
</dbReference>
<keyword evidence="1" id="KW-0732">Signal</keyword>
<dbReference type="Gene3D" id="3.90.640.20">
    <property type="entry name" value="Heat-shock cognate protein, ATPase"/>
    <property type="match status" value="1"/>
</dbReference>
<evidence type="ECO:0000259" key="2">
    <source>
        <dbReference type="Pfam" id="PF11738"/>
    </source>
</evidence>
<dbReference type="Pfam" id="PF11738">
    <property type="entry name" value="DUF3298"/>
    <property type="match status" value="1"/>
</dbReference>
<protein>
    <submittedName>
        <fullName evidence="3">RsiV family protein</fullName>
    </submittedName>
</protein>
<name>A0AAW8CPI6_9PAST</name>